<dbReference type="InterPro" id="IPR011335">
    <property type="entry name" value="Restrct_endonuc-II-like"/>
</dbReference>
<dbReference type="Proteomes" id="UP000887013">
    <property type="component" value="Unassembled WGS sequence"/>
</dbReference>
<dbReference type="PANTHER" id="PTHR47526:SF3">
    <property type="entry name" value="PHD-TYPE DOMAIN-CONTAINING PROTEIN"/>
    <property type="match status" value="1"/>
</dbReference>
<evidence type="ECO:0000313" key="6">
    <source>
        <dbReference type="EMBL" id="GFT40820.1"/>
    </source>
</evidence>
<organism evidence="6 7">
    <name type="scientific">Nephila pilipes</name>
    <name type="common">Giant wood spider</name>
    <name type="synonym">Nephila maculata</name>
    <dbReference type="NCBI Taxonomy" id="299642"/>
    <lineage>
        <taxon>Eukaryota</taxon>
        <taxon>Metazoa</taxon>
        <taxon>Ecdysozoa</taxon>
        <taxon>Arthropoda</taxon>
        <taxon>Chelicerata</taxon>
        <taxon>Arachnida</taxon>
        <taxon>Araneae</taxon>
        <taxon>Araneomorphae</taxon>
        <taxon>Entelegynae</taxon>
        <taxon>Araneoidea</taxon>
        <taxon>Nephilidae</taxon>
        <taxon>Nephila</taxon>
    </lineage>
</organism>
<evidence type="ECO:0000256" key="3">
    <source>
        <dbReference type="ARBA" id="ARBA00022801"/>
    </source>
</evidence>
<dbReference type="AlphaFoldDB" id="A0A8X6TRY2"/>
<evidence type="ECO:0000256" key="1">
    <source>
        <dbReference type="ARBA" id="ARBA00022722"/>
    </source>
</evidence>
<dbReference type="GO" id="GO:0006281">
    <property type="term" value="P:DNA repair"/>
    <property type="evidence" value="ECO:0007669"/>
    <property type="project" value="UniProtKB-ARBA"/>
</dbReference>
<dbReference type="Pfam" id="PF01771">
    <property type="entry name" value="Viral_alk_exo"/>
    <property type="match status" value="1"/>
</dbReference>
<dbReference type="EMBL" id="BMAW01014856">
    <property type="protein sequence ID" value="GFT40820.1"/>
    <property type="molecule type" value="Genomic_DNA"/>
</dbReference>
<dbReference type="SUPFAM" id="SSF52980">
    <property type="entry name" value="Restriction endonuclease-like"/>
    <property type="match status" value="1"/>
</dbReference>
<feature type="compositionally biased region" description="Low complexity" evidence="5">
    <location>
        <begin position="19"/>
        <end position="37"/>
    </location>
</feature>
<dbReference type="OrthoDB" id="6435142at2759"/>
<evidence type="ECO:0000256" key="2">
    <source>
        <dbReference type="ARBA" id="ARBA00022759"/>
    </source>
</evidence>
<keyword evidence="4" id="KW-0269">Exonuclease</keyword>
<dbReference type="InterPro" id="IPR011604">
    <property type="entry name" value="PDDEXK-like_dom_sf"/>
</dbReference>
<dbReference type="GO" id="GO:0004519">
    <property type="term" value="F:endonuclease activity"/>
    <property type="evidence" value="ECO:0007669"/>
    <property type="project" value="UniProtKB-KW"/>
</dbReference>
<evidence type="ECO:0000313" key="7">
    <source>
        <dbReference type="Proteomes" id="UP000887013"/>
    </source>
</evidence>
<accession>A0A8X6TRY2</accession>
<comment type="caution">
    <text evidence="6">The sequence shown here is derived from an EMBL/GenBank/DDBJ whole genome shotgun (WGS) entry which is preliminary data.</text>
</comment>
<keyword evidence="7" id="KW-1185">Reference proteome</keyword>
<feature type="compositionally biased region" description="Polar residues" evidence="5">
    <location>
        <begin position="1"/>
        <end position="10"/>
    </location>
</feature>
<dbReference type="GO" id="GO:0004527">
    <property type="term" value="F:exonuclease activity"/>
    <property type="evidence" value="ECO:0007669"/>
    <property type="project" value="UniProtKB-KW"/>
</dbReference>
<sequence length="480" mass="54115">MEMLNDSQNEMEFKDDSRSTIPPISSISSSSIDSSSTCERKQKIESNIQVYTSVRQVTKRELAENFSIHNDYEHPEYKSLKNSIRLFNKELKRLEGKPSNDAEHPDYVPSIFVHTENRTSLSSMNQYDRQMKRKVSSTPLAENEEIINEIQCINSLKLDTKDHSFRLGEVCSHVAALLFSVEASNKEEQPAPTSLTCVWNKTSKKVDPVPVAFMNFSRKRRCQKKIFKKSVKPPKEAYATFIAAVKKYQPDAPYLEELTDDEETSSASETEIQENSQQPNIIELVRAKLSAITNNFRDDHSIDFKLLNCSLSDEAIKSIESSTKEQAACAMWNHQRKGRVTSSLFGKVLRCKTGRKGLVAQILGKNFSNAAIEWGENQEAVGKAQFLCYLSEQHVNGMLLPCGLMIDAENIFLGASPDGLVMCDCCETAVLEIKCPARGKGLPVEYIPKKKKFLDDNLNLKKKSCLLRSSSRSDGHLETE</sequence>
<dbReference type="PANTHER" id="PTHR47526">
    <property type="entry name" value="ATP-DEPENDENT DNA HELICASE"/>
    <property type="match status" value="1"/>
</dbReference>
<evidence type="ECO:0000256" key="5">
    <source>
        <dbReference type="SAM" id="MobiDB-lite"/>
    </source>
</evidence>
<evidence type="ECO:0000256" key="4">
    <source>
        <dbReference type="ARBA" id="ARBA00022839"/>
    </source>
</evidence>
<dbReference type="InterPro" id="IPR034720">
    <property type="entry name" value="Viral_alk_exo"/>
</dbReference>
<reference evidence="6" key="1">
    <citation type="submission" date="2020-08" db="EMBL/GenBank/DDBJ databases">
        <title>Multicomponent nature underlies the extraordinary mechanical properties of spider dragline silk.</title>
        <authorList>
            <person name="Kono N."/>
            <person name="Nakamura H."/>
            <person name="Mori M."/>
            <person name="Yoshida Y."/>
            <person name="Ohtoshi R."/>
            <person name="Malay A.D."/>
            <person name="Moran D.A.P."/>
            <person name="Tomita M."/>
            <person name="Numata K."/>
            <person name="Arakawa K."/>
        </authorList>
    </citation>
    <scope>NUCLEOTIDE SEQUENCE</scope>
</reference>
<dbReference type="CDD" id="cd22343">
    <property type="entry name" value="PDDEXK_lambda_exonuclease-like"/>
    <property type="match status" value="1"/>
</dbReference>
<dbReference type="Gene3D" id="3.90.320.10">
    <property type="match status" value="1"/>
</dbReference>
<name>A0A8X6TRY2_NEPPI</name>
<protein>
    <recommendedName>
        <fullName evidence="8">YqaJ viral recombinase domain-containing protein</fullName>
    </recommendedName>
</protein>
<evidence type="ECO:0008006" key="8">
    <source>
        <dbReference type="Google" id="ProtNLM"/>
    </source>
</evidence>
<feature type="region of interest" description="Disordered" evidence="5">
    <location>
        <begin position="1"/>
        <end position="41"/>
    </location>
</feature>
<proteinExistence type="predicted"/>
<keyword evidence="3" id="KW-0378">Hydrolase</keyword>
<gene>
    <name evidence="6" type="ORF">NPIL_344881</name>
</gene>
<keyword evidence="2" id="KW-0255">Endonuclease</keyword>
<keyword evidence="1" id="KW-0540">Nuclease</keyword>